<evidence type="ECO:0000256" key="1">
    <source>
        <dbReference type="ARBA" id="ARBA00022857"/>
    </source>
</evidence>
<dbReference type="Gene3D" id="3.90.25.10">
    <property type="entry name" value="UDP-galactose 4-epimerase, domain 1"/>
    <property type="match status" value="1"/>
</dbReference>
<dbReference type="InterPro" id="IPR008030">
    <property type="entry name" value="NmrA-like"/>
</dbReference>
<evidence type="ECO:0000313" key="4">
    <source>
        <dbReference type="EMBL" id="KAL3671314.1"/>
    </source>
</evidence>
<dbReference type="Gene3D" id="3.40.50.720">
    <property type="entry name" value="NAD(P)-binding Rossmann-like Domain"/>
    <property type="match status" value="1"/>
</dbReference>
<dbReference type="InterPro" id="IPR036291">
    <property type="entry name" value="NAD(P)-bd_dom_sf"/>
</dbReference>
<dbReference type="SUPFAM" id="SSF51735">
    <property type="entry name" value="NAD(P)-binding Rossmann-fold domains"/>
    <property type="match status" value="1"/>
</dbReference>
<dbReference type="InterPro" id="IPR051609">
    <property type="entry name" value="NmrA/Isoflavone_reductase-like"/>
</dbReference>
<feature type="domain" description="NmrA-like" evidence="3">
    <location>
        <begin position="7"/>
        <end position="234"/>
    </location>
</feature>
<evidence type="ECO:0000259" key="3">
    <source>
        <dbReference type="Pfam" id="PF05368"/>
    </source>
</evidence>
<dbReference type="PANTHER" id="PTHR47706">
    <property type="entry name" value="NMRA-LIKE FAMILY PROTEIN"/>
    <property type="match status" value="1"/>
</dbReference>
<organism evidence="4 5">
    <name type="scientific">Phytophthora oleae</name>
    <dbReference type="NCBI Taxonomy" id="2107226"/>
    <lineage>
        <taxon>Eukaryota</taxon>
        <taxon>Sar</taxon>
        <taxon>Stramenopiles</taxon>
        <taxon>Oomycota</taxon>
        <taxon>Peronosporomycetes</taxon>
        <taxon>Peronosporales</taxon>
        <taxon>Peronosporaceae</taxon>
        <taxon>Phytophthora</taxon>
    </lineage>
</organism>
<evidence type="ECO:0000313" key="5">
    <source>
        <dbReference type="Proteomes" id="UP001632037"/>
    </source>
</evidence>
<dbReference type="AlphaFoldDB" id="A0ABD3G269"/>
<accession>A0ABD3G269</accession>
<dbReference type="Pfam" id="PF05368">
    <property type="entry name" value="NmrA"/>
    <property type="match status" value="1"/>
</dbReference>
<keyword evidence="1" id="KW-0521">NADP</keyword>
<gene>
    <name evidence="4" type="ORF">V7S43_003245</name>
</gene>
<dbReference type="EMBL" id="JBIMZQ010000005">
    <property type="protein sequence ID" value="KAL3671314.1"/>
    <property type="molecule type" value="Genomic_DNA"/>
</dbReference>
<dbReference type="PANTHER" id="PTHR47706:SF9">
    <property type="entry name" value="NMRA-LIKE DOMAIN-CONTAINING PROTEIN-RELATED"/>
    <property type="match status" value="1"/>
</dbReference>
<proteinExistence type="predicted"/>
<reference evidence="4 5" key="1">
    <citation type="submission" date="2024-09" db="EMBL/GenBank/DDBJ databases">
        <title>Genome sequencing and assembly of Phytophthora oleae, isolate VK10A, causative agent of rot of olive drupes.</title>
        <authorList>
            <person name="Conti Taguali S."/>
            <person name="Riolo M."/>
            <person name="La Spada F."/>
            <person name="Cacciola S.O."/>
            <person name="Dionisio G."/>
        </authorList>
    </citation>
    <scope>NUCLEOTIDE SEQUENCE [LARGE SCALE GENOMIC DNA]</scope>
    <source>
        <strain evidence="4 5">VK10A</strain>
    </source>
</reference>
<protein>
    <recommendedName>
        <fullName evidence="3">NmrA-like domain-containing protein</fullName>
    </recommendedName>
</protein>
<keyword evidence="2" id="KW-0560">Oxidoreductase</keyword>
<comment type="caution">
    <text evidence="4">The sequence shown here is derived from an EMBL/GenBank/DDBJ whole genome shotgun (WGS) entry which is preliminary data.</text>
</comment>
<evidence type="ECO:0000256" key="2">
    <source>
        <dbReference type="ARBA" id="ARBA00023002"/>
    </source>
</evidence>
<name>A0ABD3G269_9STRA</name>
<dbReference type="GO" id="GO:0016491">
    <property type="term" value="F:oxidoreductase activity"/>
    <property type="evidence" value="ECO:0007669"/>
    <property type="project" value="UniProtKB-KW"/>
</dbReference>
<sequence length="279" mass="30664">MSTFTKFAVVGAGGVGSTVVTGLLKAQATVTILTRDDTKAELQPLKEQGATLKKVDYEDEASVKTALIGSEVVVCAIDPQHHASQFLIARAAKAADIQLFVPTEFGFRDEDGPNVTKQQVRDMLKELDLPFALFHSGLWSDYLPYFFGYNIEEAVFSVVGEGYAKLSIVTRADFSRFIAHALATAPKSSLQWARLSIETGRASPKEIAAHLEDKWGKKLQIKTVDYEETKKGYGVNPVAYIQTRIADGSCVPGTEEEVKDTIAKFFPNWNPSPWKEIIG</sequence>
<dbReference type="Proteomes" id="UP001632037">
    <property type="component" value="Unassembled WGS sequence"/>
</dbReference>
<keyword evidence="5" id="KW-1185">Reference proteome</keyword>